<dbReference type="InterPro" id="IPR005116">
    <property type="entry name" value="Transp-assoc_OB_typ1"/>
</dbReference>
<dbReference type="Pfam" id="PF00005">
    <property type="entry name" value="ABC_tran"/>
    <property type="match status" value="1"/>
</dbReference>
<gene>
    <name evidence="8" type="ORF">IAA98_03355</name>
</gene>
<comment type="caution">
    <text evidence="8">The sequence shown here is derived from an EMBL/GenBank/DDBJ whole genome shotgun (WGS) entry which is preliminary data.</text>
</comment>
<dbReference type="PROSITE" id="PS00211">
    <property type="entry name" value="ABC_TRANSPORTER_1"/>
    <property type="match status" value="1"/>
</dbReference>
<organism evidence="8 9">
    <name type="scientific">Candidatus Avipropionibacterium avicola</name>
    <dbReference type="NCBI Taxonomy" id="2840701"/>
    <lineage>
        <taxon>Bacteria</taxon>
        <taxon>Bacillati</taxon>
        <taxon>Actinomycetota</taxon>
        <taxon>Actinomycetes</taxon>
        <taxon>Propionibacteriales</taxon>
        <taxon>Propionibacteriaceae</taxon>
        <taxon>Propionibacteriaceae incertae sedis</taxon>
        <taxon>Candidatus Avipropionibacterium</taxon>
    </lineage>
</organism>
<dbReference type="SUPFAM" id="SSF52540">
    <property type="entry name" value="P-loop containing nucleoside triphosphate hydrolases"/>
    <property type="match status" value="1"/>
</dbReference>
<reference evidence="8" key="2">
    <citation type="journal article" date="2021" name="PeerJ">
        <title>Extensive microbial diversity within the chicken gut microbiome revealed by metagenomics and culture.</title>
        <authorList>
            <person name="Gilroy R."/>
            <person name="Ravi A."/>
            <person name="Getino M."/>
            <person name="Pursley I."/>
            <person name="Horton D.L."/>
            <person name="Alikhan N.F."/>
            <person name="Baker D."/>
            <person name="Gharbi K."/>
            <person name="Hall N."/>
            <person name="Watson M."/>
            <person name="Adriaenssens E.M."/>
            <person name="Foster-Nyarko E."/>
            <person name="Jarju S."/>
            <person name="Secka A."/>
            <person name="Antonio M."/>
            <person name="Oren A."/>
            <person name="Chaudhuri R.R."/>
            <person name="La Ragione R."/>
            <person name="Hildebrand F."/>
            <person name="Pallen M.J."/>
        </authorList>
    </citation>
    <scope>NUCLEOTIDE SEQUENCE</scope>
    <source>
        <strain evidence="8">ChiGjej1B1-24693</strain>
    </source>
</reference>
<dbReference type="SMART" id="SM00382">
    <property type="entry name" value="AAA"/>
    <property type="match status" value="1"/>
</dbReference>
<dbReference type="GO" id="GO:0005524">
    <property type="term" value="F:ATP binding"/>
    <property type="evidence" value="ECO:0007669"/>
    <property type="project" value="UniProtKB-KW"/>
</dbReference>
<reference evidence="8" key="1">
    <citation type="submission" date="2020-10" db="EMBL/GenBank/DDBJ databases">
        <authorList>
            <person name="Gilroy R."/>
        </authorList>
    </citation>
    <scope>NUCLEOTIDE SEQUENCE</scope>
    <source>
        <strain evidence="8">ChiGjej1B1-24693</strain>
    </source>
</reference>
<evidence type="ECO:0000256" key="2">
    <source>
        <dbReference type="ARBA" id="ARBA00022505"/>
    </source>
</evidence>
<name>A0A9D1GXH1_9ACTN</name>
<dbReference type="InterPro" id="IPR003593">
    <property type="entry name" value="AAA+_ATPase"/>
</dbReference>
<dbReference type="InterPro" id="IPR008995">
    <property type="entry name" value="Mo/tungstate-bd_C_term_dom"/>
</dbReference>
<feature type="domain" description="ABC transporter" evidence="6">
    <location>
        <begin position="2"/>
        <end position="234"/>
    </location>
</feature>
<dbReference type="GO" id="GO:0016887">
    <property type="term" value="F:ATP hydrolysis activity"/>
    <property type="evidence" value="ECO:0007669"/>
    <property type="project" value="InterPro"/>
</dbReference>
<protein>
    <submittedName>
        <fullName evidence="8">ABC transporter ATP-binding protein</fullName>
    </submittedName>
</protein>
<keyword evidence="1" id="KW-0813">Transport</keyword>
<dbReference type="Gene3D" id="3.40.50.300">
    <property type="entry name" value="P-loop containing nucleotide triphosphate hydrolases"/>
    <property type="match status" value="1"/>
</dbReference>
<dbReference type="InterPro" id="IPR003439">
    <property type="entry name" value="ABC_transporter-like_ATP-bd"/>
</dbReference>
<evidence type="ECO:0000256" key="3">
    <source>
        <dbReference type="ARBA" id="ARBA00022741"/>
    </source>
</evidence>
<dbReference type="EMBL" id="DVLP01000094">
    <property type="protein sequence ID" value="HIT74600.1"/>
    <property type="molecule type" value="Genomic_DNA"/>
</dbReference>
<sequence length="352" mass="36583">MTTVLEVEARVPSRSVTVGLSVAAGETVAVVGPNGAGKSSLLQVVAGTLRPDPGVVRLSGVTLAGPGRHVPPHRRQLAYLQQKSLLFPHLSVVDNVAFGPRSRGTGRGQARDRAMAELEAVGLADLAQRRPRQLSGGQAQRVAIARALAVDPGVLLLDEPFAALDASVTPGLRSLLRDRLSASGVGAVLVTHELLDVVTLARRMVVLEQGEVVADDTVERLCAAPPSDFVADLVGLNLVRGRARSAHALAWDGVEVTGRGEDLSVGAEARATFSPESVGLHREPPGGSPRNVLAATVVAIDPQGPVVEVRLRVGDQSIRARLTPAGVAALDLQAGDRVHAVVKATQVSLFPG</sequence>
<dbReference type="PANTHER" id="PTHR42781">
    <property type="entry name" value="SPERMIDINE/PUTRESCINE IMPORT ATP-BINDING PROTEIN POTA"/>
    <property type="match status" value="1"/>
</dbReference>
<feature type="domain" description="Mop" evidence="7">
    <location>
        <begin position="286"/>
        <end position="351"/>
    </location>
</feature>
<evidence type="ECO:0000313" key="8">
    <source>
        <dbReference type="EMBL" id="HIT74600.1"/>
    </source>
</evidence>
<evidence type="ECO:0000256" key="5">
    <source>
        <dbReference type="PROSITE-ProRule" id="PRU01213"/>
    </source>
</evidence>
<keyword evidence="4 8" id="KW-0067">ATP-binding</keyword>
<accession>A0A9D1GXH1</accession>
<evidence type="ECO:0000259" key="7">
    <source>
        <dbReference type="PROSITE" id="PS51866"/>
    </source>
</evidence>
<dbReference type="GO" id="GO:0015689">
    <property type="term" value="P:molybdate ion transport"/>
    <property type="evidence" value="ECO:0007669"/>
    <property type="project" value="InterPro"/>
</dbReference>
<dbReference type="PANTHER" id="PTHR42781:SF4">
    <property type="entry name" value="SPERMIDINE_PUTRESCINE IMPORT ATP-BINDING PROTEIN POTA"/>
    <property type="match status" value="1"/>
</dbReference>
<dbReference type="InterPro" id="IPR050093">
    <property type="entry name" value="ABC_SmlMolc_Importer"/>
</dbReference>
<dbReference type="PROSITE" id="PS50893">
    <property type="entry name" value="ABC_TRANSPORTER_2"/>
    <property type="match status" value="1"/>
</dbReference>
<dbReference type="AlphaFoldDB" id="A0A9D1GXH1"/>
<dbReference type="SUPFAM" id="SSF50331">
    <property type="entry name" value="MOP-like"/>
    <property type="match status" value="1"/>
</dbReference>
<dbReference type="Pfam" id="PF03459">
    <property type="entry name" value="TOBE"/>
    <property type="match status" value="1"/>
</dbReference>
<dbReference type="Gene3D" id="2.40.50.100">
    <property type="match status" value="1"/>
</dbReference>
<dbReference type="InterPro" id="IPR017871">
    <property type="entry name" value="ABC_transporter-like_CS"/>
</dbReference>
<evidence type="ECO:0000259" key="6">
    <source>
        <dbReference type="PROSITE" id="PS50893"/>
    </source>
</evidence>
<proteinExistence type="predicted"/>
<dbReference type="InterPro" id="IPR027417">
    <property type="entry name" value="P-loop_NTPase"/>
</dbReference>
<dbReference type="PROSITE" id="PS51866">
    <property type="entry name" value="MOP"/>
    <property type="match status" value="1"/>
</dbReference>
<evidence type="ECO:0000313" key="9">
    <source>
        <dbReference type="Proteomes" id="UP000886842"/>
    </source>
</evidence>
<evidence type="ECO:0000256" key="4">
    <source>
        <dbReference type="ARBA" id="ARBA00022840"/>
    </source>
</evidence>
<keyword evidence="2 5" id="KW-0500">Molybdenum</keyword>
<dbReference type="InterPro" id="IPR004606">
    <property type="entry name" value="Mop_domain"/>
</dbReference>
<evidence type="ECO:0000256" key="1">
    <source>
        <dbReference type="ARBA" id="ARBA00022448"/>
    </source>
</evidence>
<keyword evidence="3" id="KW-0547">Nucleotide-binding</keyword>
<dbReference type="Proteomes" id="UP000886842">
    <property type="component" value="Unassembled WGS sequence"/>
</dbReference>